<comment type="caution">
    <text evidence="2">The sequence shown here is derived from an EMBL/GenBank/DDBJ whole genome shotgun (WGS) entry which is preliminary data.</text>
</comment>
<dbReference type="EMBL" id="QSID01000009">
    <property type="protein sequence ID" value="RHC64195.1"/>
    <property type="molecule type" value="Genomic_DNA"/>
</dbReference>
<keyword evidence="3" id="KW-1185">Reference proteome</keyword>
<dbReference type="Proteomes" id="UP000284621">
    <property type="component" value="Unassembled WGS sequence"/>
</dbReference>
<evidence type="ECO:0000313" key="3">
    <source>
        <dbReference type="Proteomes" id="UP000284621"/>
    </source>
</evidence>
<accession>A0A414B573</accession>
<dbReference type="AlphaFoldDB" id="A0A414B573"/>
<sequence length="170" mass="19153">MECNCTKSEVNIYLACRKKAAVYNDKLNSREMAAELLGISVSTLANYELGVTKIVPPDSVVMMSDLYKTPELKNHYCKYDCPIGKGFPMAVEETGLQGITVRILKSLDDEEIKKMKKNLLTIAEDGEIDETEQEEFNMIVKNLETLAKAISELRLLAEKCQRGKGWIKLI</sequence>
<gene>
    <name evidence="2" type="ORF">DW833_09035</name>
</gene>
<organism evidence="2 3">
    <name type="scientific">Anaerobutyricum hallii</name>
    <dbReference type="NCBI Taxonomy" id="39488"/>
    <lineage>
        <taxon>Bacteria</taxon>
        <taxon>Bacillati</taxon>
        <taxon>Bacillota</taxon>
        <taxon>Clostridia</taxon>
        <taxon>Lachnospirales</taxon>
        <taxon>Lachnospiraceae</taxon>
        <taxon>Anaerobutyricum</taxon>
    </lineage>
</organism>
<proteinExistence type="predicted"/>
<dbReference type="PROSITE" id="PS50943">
    <property type="entry name" value="HTH_CROC1"/>
    <property type="match status" value="1"/>
</dbReference>
<feature type="domain" description="HTH cro/C1-type" evidence="1">
    <location>
        <begin position="29"/>
        <end position="75"/>
    </location>
</feature>
<evidence type="ECO:0000313" key="2">
    <source>
        <dbReference type="EMBL" id="RHC64195.1"/>
    </source>
</evidence>
<dbReference type="InterPro" id="IPR001387">
    <property type="entry name" value="Cro/C1-type_HTH"/>
</dbReference>
<protein>
    <submittedName>
        <fullName evidence="2">XRE family transcriptional regulator</fullName>
    </submittedName>
</protein>
<reference evidence="2 3" key="1">
    <citation type="submission" date="2018-08" db="EMBL/GenBank/DDBJ databases">
        <title>A genome reference for cultivated species of the human gut microbiota.</title>
        <authorList>
            <person name="Zou Y."/>
            <person name="Xue W."/>
            <person name="Luo G."/>
        </authorList>
    </citation>
    <scope>NUCLEOTIDE SEQUENCE [LARGE SCALE GENOMIC DNA]</scope>
    <source>
        <strain evidence="2 3">AM34-3LB</strain>
    </source>
</reference>
<evidence type="ECO:0000259" key="1">
    <source>
        <dbReference type="PROSITE" id="PS50943"/>
    </source>
</evidence>
<dbReference type="RefSeq" id="WP_118381230.1">
    <property type="nucleotide sequence ID" value="NZ_CABJFJ010000009.1"/>
</dbReference>
<name>A0A414B573_9FIRM</name>